<gene>
    <name evidence="2" type="ORF">NWI01_36030</name>
</gene>
<protein>
    <submittedName>
        <fullName evidence="2">Uncharacterized protein</fullName>
    </submittedName>
</protein>
<dbReference type="AlphaFoldDB" id="A0A4Y3WHN4"/>
<dbReference type="EMBL" id="BJNF01000159">
    <property type="protein sequence ID" value="GEC17711.1"/>
    <property type="molecule type" value="Genomic_DNA"/>
</dbReference>
<reference evidence="2 3" key="1">
    <citation type="submission" date="2019-06" db="EMBL/GenBank/DDBJ databases">
        <title>Whole genome shotgun sequence of Nitrobacter winogradskyi NBRC 14297.</title>
        <authorList>
            <person name="Hosoyama A."/>
            <person name="Uohara A."/>
            <person name="Ohji S."/>
            <person name="Ichikawa N."/>
        </authorList>
    </citation>
    <scope>NUCLEOTIDE SEQUENCE [LARGE SCALE GENOMIC DNA]</scope>
    <source>
        <strain evidence="2 3">NBRC 14297</strain>
    </source>
</reference>
<evidence type="ECO:0000256" key="1">
    <source>
        <dbReference type="SAM" id="Phobius"/>
    </source>
</evidence>
<sequence>MPNLTVSPQRVVNGHVFPGANPLRRTEVRRSRFMIVIMMMVVIMIIIMCRDLTYHSNFSILRTTTWVSRVKMPVGPQ</sequence>
<proteinExistence type="predicted"/>
<comment type="caution">
    <text evidence="2">The sequence shown here is derived from an EMBL/GenBank/DDBJ whole genome shotgun (WGS) entry which is preliminary data.</text>
</comment>
<keyword evidence="1" id="KW-0472">Membrane</keyword>
<evidence type="ECO:0000313" key="2">
    <source>
        <dbReference type="EMBL" id="GEC17711.1"/>
    </source>
</evidence>
<accession>A0A4Y3WHN4</accession>
<evidence type="ECO:0000313" key="3">
    <source>
        <dbReference type="Proteomes" id="UP000318825"/>
    </source>
</evidence>
<keyword evidence="1" id="KW-0812">Transmembrane</keyword>
<feature type="transmembrane region" description="Helical" evidence="1">
    <location>
        <begin position="33"/>
        <end position="53"/>
    </location>
</feature>
<name>A0A4Y3WHN4_NITWI</name>
<dbReference type="Proteomes" id="UP000318825">
    <property type="component" value="Unassembled WGS sequence"/>
</dbReference>
<keyword evidence="1" id="KW-1133">Transmembrane helix</keyword>
<organism evidence="2 3">
    <name type="scientific">Nitrobacter winogradskyi</name>
    <name type="common">Nitrobacter agilis</name>
    <dbReference type="NCBI Taxonomy" id="913"/>
    <lineage>
        <taxon>Bacteria</taxon>
        <taxon>Pseudomonadati</taxon>
        <taxon>Pseudomonadota</taxon>
        <taxon>Alphaproteobacteria</taxon>
        <taxon>Hyphomicrobiales</taxon>
        <taxon>Nitrobacteraceae</taxon>
        <taxon>Nitrobacter</taxon>
    </lineage>
</organism>